<feature type="signal peptide" evidence="1">
    <location>
        <begin position="1"/>
        <end position="22"/>
    </location>
</feature>
<name>A0A0W0TDZ9_9GAMM</name>
<dbReference type="EMBL" id="LNXY01000001">
    <property type="protein sequence ID" value="KTC93819.1"/>
    <property type="molecule type" value="Genomic_DNA"/>
</dbReference>
<dbReference type="Proteomes" id="UP000054736">
    <property type="component" value="Unassembled WGS sequence"/>
</dbReference>
<protein>
    <recommendedName>
        <fullName evidence="4">Cadherin domain-containing protein</fullName>
    </recommendedName>
</protein>
<evidence type="ECO:0000313" key="2">
    <source>
        <dbReference type="EMBL" id="KTC93819.1"/>
    </source>
</evidence>
<keyword evidence="3" id="KW-1185">Reference proteome</keyword>
<evidence type="ECO:0008006" key="4">
    <source>
        <dbReference type="Google" id="ProtNLM"/>
    </source>
</evidence>
<dbReference type="PATRIC" id="fig|1212489.4.peg.170"/>
<comment type="caution">
    <text evidence="2">The sequence shown here is derived from an EMBL/GenBank/DDBJ whole genome shotgun (WGS) entry which is preliminary data.</text>
</comment>
<dbReference type="OrthoDB" id="5649759at2"/>
<keyword evidence="1" id="KW-0732">Signal</keyword>
<dbReference type="RefSeq" id="WP_058494527.1">
    <property type="nucleotide sequence ID" value="NZ_CAAAIU010000006.1"/>
</dbReference>
<evidence type="ECO:0000256" key="1">
    <source>
        <dbReference type="SAM" id="SignalP"/>
    </source>
</evidence>
<gene>
    <name evidence="2" type="ORF">Ldro_0169</name>
</gene>
<dbReference type="AlphaFoldDB" id="A0A0W0TDZ9"/>
<sequence length="123" mass="13449">MTTYKLKAVLISLLIFCCVSYAATQTSCPKVINPLLDWVMPPNNTAAIPTREAFQGNDLNFSVIAKPRNRNNIVSINPQTGEIHINAKFGDQFDVTVIAKNPCGQIAATFNVLIDEGNDDPIN</sequence>
<evidence type="ECO:0000313" key="3">
    <source>
        <dbReference type="Proteomes" id="UP000054736"/>
    </source>
</evidence>
<accession>A0A0W0TDZ9</accession>
<dbReference type="InterPro" id="IPR013783">
    <property type="entry name" value="Ig-like_fold"/>
</dbReference>
<dbReference type="Gene3D" id="2.60.40.10">
    <property type="entry name" value="Immunoglobulins"/>
    <property type="match status" value="1"/>
</dbReference>
<proteinExistence type="predicted"/>
<reference evidence="2 3" key="1">
    <citation type="submission" date="2015-11" db="EMBL/GenBank/DDBJ databases">
        <title>Genomic analysis of 38 Legionella species identifies large and diverse effector repertoires.</title>
        <authorList>
            <person name="Burstein D."/>
            <person name="Amaro F."/>
            <person name="Zusman T."/>
            <person name="Lifshitz Z."/>
            <person name="Cohen O."/>
            <person name="Gilbert J.A."/>
            <person name="Pupko T."/>
            <person name="Shuman H.A."/>
            <person name="Segal G."/>
        </authorList>
    </citation>
    <scope>NUCLEOTIDE SEQUENCE [LARGE SCALE GENOMIC DNA]</scope>
    <source>
        <strain evidence="2 3">ATCC 700990</strain>
    </source>
</reference>
<feature type="chain" id="PRO_5006912911" description="Cadherin domain-containing protein" evidence="1">
    <location>
        <begin position="23"/>
        <end position="123"/>
    </location>
</feature>
<organism evidence="2 3">
    <name type="scientific">Legionella drozanskii LLAP-1</name>
    <dbReference type="NCBI Taxonomy" id="1212489"/>
    <lineage>
        <taxon>Bacteria</taxon>
        <taxon>Pseudomonadati</taxon>
        <taxon>Pseudomonadota</taxon>
        <taxon>Gammaproteobacteria</taxon>
        <taxon>Legionellales</taxon>
        <taxon>Legionellaceae</taxon>
        <taxon>Legionella</taxon>
    </lineage>
</organism>